<dbReference type="AlphaFoldDB" id="A0A7M5TT04"/>
<dbReference type="Proteomes" id="UP000594262">
    <property type="component" value="Unplaced"/>
</dbReference>
<feature type="compositionally biased region" description="Acidic residues" evidence="1">
    <location>
        <begin position="20"/>
        <end position="30"/>
    </location>
</feature>
<proteinExistence type="predicted"/>
<dbReference type="GO" id="GO:0003723">
    <property type="term" value="F:RNA binding"/>
    <property type="evidence" value="ECO:0007669"/>
    <property type="project" value="InterPro"/>
</dbReference>
<protein>
    <submittedName>
        <fullName evidence="2">Uncharacterized protein</fullName>
    </submittedName>
</protein>
<organism evidence="2 3">
    <name type="scientific">Clytia hemisphaerica</name>
    <dbReference type="NCBI Taxonomy" id="252671"/>
    <lineage>
        <taxon>Eukaryota</taxon>
        <taxon>Metazoa</taxon>
        <taxon>Cnidaria</taxon>
        <taxon>Hydrozoa</taxon>
        <taxon>Hydroidolina</taxon>
        <taxon>Leptothecata</taxon>
        <taxon>Obeliida</taxon>
        <taxon>Clytiidae</taxon>
        <taxon>Clytia</taxon>
    </lineage>
</organism>
<name>A0A7M5TT04_9CNID</name>
<keyword evidence="3" id="KW-1185">Reference proteome</keyword>
<dbReference type="Pfam" id="PF15320">
    <property type="entry name" value="RAM"/>
    <property type="match status" value="1"/>
</dbReference>
<feature type="compositionally biased region" description="Basic and acidic residues" evidence="1">
    <location>
        <begin position="33"/>
        <end position="70"/>
    </location>
</feature>
<sequence length="105" mass="11922">MTEETPDQVEPMEQVTQEPQEADTTEETNEAVDSSKTEEEDPRVAELEKKFEDRYTEKDPAFKAVLESKEASPPVVSNYGGSSDRGRDRDRKRSRSRSPTATIKQ</sequence>
<evidence type="ECO:0000313" key="2">
    <source>
        <dbReference type="EnsemblMetazoa" id="CLYHEMP001386.1"/>
    </source>
</evidence>
<evidence type="ECO:0000256" key="1">
    <source>
        <dbReference type="SAM" id="MobiDB-lite"/>
    </source>
</evidence>
<dbReference type="GO" id="GO:0031533">
    <property type="term" value="C:mRNA capping enzyme complex"/>
    <property type="evidence" value="ECO:0007669"/>
    <property type="project" value="InterPro"/>
</dbReference>
<evidence type="ECO:0000313" key="3">
    <source>
        <dbReference type="Proteomes" id="UP000594262"/>
    </source>
</evidence>
<accession>A0A7M5TT04</accession>
<dbReference type="GO" id="GO:0106005">
    <property type="term" value="P:RNA 5'-cap (guanine-N7)-methylation"/>
    <property type="evidence" value="ECO:0007669"/>
    <property type="project" value="InterPro"/>
</dbReference>
<dbReference type="InterPro" id="IPR028271">
    <property type="entry name" value="RAMAC"/>
</dbReference>
<dbReference type="EnsemblMetazoa" id="CLYHEMT001386.1">
    <property type="protein sequence ID" value="CLYHEMP001386.1"/>
    <property type="gene ID" value="CLYHEMG001386"/>
</dbReference>
<reference evidence="2" key="1">
    <citation type="submission" date="2021-01" db="UniProtKB">
        <authorList>
            <consortium name="EnsemblMetazoa"/>
        </authorList>
    </citation>
    <scope>IDENTIFICATION</scope>
</reference>
<feature type="region of interest" description="Disordered" evidence="1">
    <location>
        <begin position="1"/>
        <end position="105"/>
    </location>
</feature>